<dbReference type="CDD" id="cd06558">
    <property type="entry name" value="crotonase-like"/>
    <property type="match status" value="1"/>
</dbReference>
<dbReference type="SUPFAM" id="SSF52096">
    <property type="entry name" value="ClpP/crotonase"/>
    <property type="match status" value="1"/>
</dbReference>
<protein>
    <submittedName>
        <fullName evidence="1">Short chain enoyl-CoA hydratase</fullName>
    </submittedName>
</protein>
<proteinExistence type="predicted"/>
<sequence>MSDALQASAKLHVERPTSGYWRAILHNPPINLLDGDLLLDLCDLLDQAEADSELRVIVFESADPDFFIAHLDVHGFLSPPPGKAPVKLGEIWPAFIARFARSSIISIAKVRGRARGVGSEFALACDMRFASREKAIFAQPEVGFGAFPGGGGVDWLSRVVGRPRALEIMLGCADYDADMAERYGWINRALPDDRLDAWVDDMARRIASFDRATLSATKRHVNARSAVPTEAELVESYAESGKLAVSPEGRARLEALVAKGWGGPGETELWLADFLSPRGAEMSVRSGR</sequence>
<dbReference type="AlphaFoldDB" id="A0A158ERJ6"/>
<dbReference type="PANTHER" id="PTHR43459:SF1">
    <property type="entry name" value="EG:BACN32G11.4 PROTEIN"/>
    <property type="match status" value="1"/>
</dbReference>
<dbReference type="OrthoDB" id="9775794at2"/>
<dbReference type="Proteomes" id="UP000054893">
    <property type="component" value="Unassembled WGS sequence"/>
</dbReference>
<gene>
    <name evidence="1" type="ORF">AWB64_00186</name>
</gene>
<evidence type="ECO:0000313" key="2">
    <source>
        <dbReference type="Proteomes" id="UP000054893"/>
    </source>
</evidence>
<dbReference type="PANTHER" id="PTHR43459">
    <property type="entry name" value="ENOYL-COA HYDRATASE"/>
    <property type="match status" value="1"/>
</dbReference>
<dbReference type="InterPro" id="IPR029045">
    <property type="entry name" value="ClpP/crotonase-like_dom_sf"/>
</dbReference>
<dbReference type="InterPro" id="IPR001753">
    <property type="entry name" value="Enoyl-CoA_hydra/iso"/>
</dbReference>
<accession>A0A158ERJ6</accession>
<name>A0A158ERJ6_CABSO</name>
<dbReference type="EMBL" id="FCOC02000001">
    <property type="protein sequence ID" value="SAL09709.1"/>
    <property type="molecule type" value="Genomic_DNA"/>
</dbReference>
<evidence type="ECO:0000313" key="1">
    <source>
        <dbReference type="EMBL" id="SAL09709.1"/>
    </source>
</evidence>
<dbReference type="Pfam" id="PF00378">
    <property type="entry name" value="ECH_1"/>
    <property type="match status" value="1"/>
</dbReference>
<organism evidence="1 2">
    <name type="scientific">Caballeronia sordidicola</name>
    <name type="common">Burkholderia sordidicola</name>
    <dbReference type="NCBI Taxonomy" id="196367"/>
    <lineage>
        <taxon>Bacteria</taxon>
        <taxon>Pseudomonadati</taxon>
        <taxon>Pseudomonadota</taxon>
        <taxon>Betaproteobacteria</taxon>
        <taxon>Burkholderiales</taxon>
        <taxon>Burkholderiaceae</taxon>
        <taxon>Caballeronia</taxon>
    </lineage>
</organism>
<reference evidence="1 2" key="1">
    <citation type="submission" date="2016-01" db="EMBL/GenBank/DDBJ databases">
        <authorList>
            <person name="Oliw E.H."/>
        </authorList>
    </citation>
    <scope>NUCLEOTIDE SEQUENCE [LARGE SCALE GENOMIC DNA]</scope>
    <source>
        <strain evidence="1">LMG 22029</strain>
    </source>
</reference>
<dbReference type="Gene3D" id="3.90.226.10">
    <property type="entry name" value="2-enoyl-CoA Hydratase, Chain A, domain 1"/>
    <property type="match status" value="1"/>
</dbReference>
<dbReference type="RefSeq" id="WP_060816743.1">
    <property type="nucleotide sequence ID" value="NZ_FCOC02000001.1"/>
</dbReference>
<dbReference type="GO" id="GO:0003824">
    <property type="term" value="F:catalytic activity"/>
    <property type="evidence" value="ECO:0007669"/>
    <property type="project" value="UniProtKB-ARBA"/>
</dbReference>